<evidence type="ECO:0000313" key="1">
    <source>
        <dbReference type="EMBL" id="PVY96371.1"/>
    </source>
</evidence>
<dbReference type="AlphaFoldDB" id="A0A2U1E8V2"/>
<protein>
    <recommendedName>
        <fullName evidence="3">Pyridoxamine 5'-phosphate oxidase-like protein</fullName>
    </recommendedName>
</protein>
<comment type="caution">
    <text evidence="1">The sequence shown here is derived from an EMBL/GenBank/DDBJ whole genome shotgun (WGS) entry which is preliminary data.</text>
</comment>
<reference evidence="1 2" key="1">
    <citation type="submission" date="2018-04" db="EMBL/GenBank/DDBJ databases">
        <title>Genomic Encyclopedia of Type Strains, Phase IV (KMG-IV): sequencing the most valuable type-strain genomes for metagenomic binning, comparative biology and taxonomic classification.</title>
        <authorList>
            <person name="Goeker M."/>
        </authorList>
    </citation>
    <scope>NUCLEOTIDE SEQUENCE [LARGE SCALE GENOMIC DNA]</scope>
    <source>
        <strain evidence="1 2">DSM 45771</strain>
    </source>
</reference>
<accession>A0A2U1E8V2</accession>
<dbReference type="Proteomes" id="UP000245639">
    <property type="component" value="Unassembled WGS sequence"/>
</dbReference>
<gene>
    <name evidence="1" type="ORF">C8D89_13021</name>
</gene>
<evidence type="ECO:0000313" key="2">
    <source>
        <dbReference type="Proteomes" id="UP000245639"/>
    </source>
</evidence>
<sequence>MLRPTRWTEIAPRDCESLLRSCATGRFLYTYLTLPAVQPTDFLLDGSRLLFLAPPRFRIAYGYVCSFHVQADDDAWTVTAHGPVSLQNRALPGAGRAAGIVEGGEPVAVEPNEPLALDVQLLVGHRLERYATSA</sequence>
<keyword evidence="2" id="KW-1185">Reference proteome</keyword>
<organism evidence="1 2">
    <name type="scientific">Actinomycetospora cinnamomea</name>
    <dbReference type="NCBI Taxonomy" id="663609"/>
    <lineage>
        <taxon>Bacteria</taxon>
        <taxon>Bacillati</taxon>
        <taxon>Actinomycetota</taxon>
        <taxon>Actinomycetes</taxon>
        <taxon>Pseudonocardiales</taxon>
        <taxon>Pseudonocardiaceae</taxon>
        <taxon>Actinomycetospora</taxon>
    </lineage>
</organism>
<dbReference type="EMBL" id="QEKW01000030">
    <property type="protein sequence ID" value="PVY96371.1"/>
    <property type="molecule type" value="Genomic_DNA"/>
</dbReference>
<evidence type="ECO:0008006" key="3">
    <source>
        <dbReference type="Google" id="ProtNLM"/>
    </source>
</evidence>
<name>A0A2U1E8V2_9PSEU</name>
<proteinExistence type="predicted"/>